<organism evidence="6 7">
    <name type="scientific">Prunus avium</name>
    <name type="common">Cherry</name>
    <name type="synonym">Cerasus avium</name>
    <dbReference type="NCBI Taxonomy" id="42229"/>
    <lineage>
        <taxon>Eukaryota</taxon>
        <taxon>Viridiplantae</taxon>
        <taxon>Streptophyta</taxon>
        <taxon>Embryophyta</taxon>
        <taxon>Tracheophyta</taxon>
        <taxon>Spermatophyta</taxon>
        <taxon>Magnoliopsida</taxon>
        <taxon>eudicotyledons</taxon>
        <taxon>Gunneridae</taxon>
        <taxon>Pentapetalae</taxon>
        <taxon>rosids</taxon>
        <taxon>fabids</taxon>
        <taxon>Rosales</taxon>
        <taxon>Rosaceae</taxon>
        <taxon>Amygdaloideae</taxon>
        <taxon>Amygdaleae</taxon>
        <taxon>Prunus</taxon>
    </lineage>
</organism>
<accession>A0A6P5SRS7</accession>
<dbReference type="PANTHER" id="PTHR31973">
    <property type="entry name" value="POLYPROTEIN, PUTATIVE-RELATED"/>
    <property type="match status" value="1"/>
</dbReference>
<dbReference type="GeneID" id="110758765"/>
<sequence>MCSNVAESFNAWIVDQRHLPIYQLLDGIRVKIMEMNAHRQRVAEGWNTMLCPEMETKLEKSLLSGRHWDVSRSSDFLFKVHGEDSVIVDLQSRTCSCWMWQIKGFPCAHALVAILKNDENPFEYVEEYFTVEHFKKCYNIPIFPIPYIDRHAQEAGEEFLLNPPVSKKPPGRPRVKRIKSLGEQKRPLTCSRCGQLGRHNKKTCTTQI</sequence>
<evidence type="ECO:0000256" key="2">
    <source>
        <dbReference type="ARBA" id="ARBA00022771"/>
    </source>
</evidence>
<dbReference type="InterPro" id="IPR007527">
    <property type="entry name" value="Znf_SWIM"/>
</dbReference>
<dbReference type="SMART" id="SM00575">
    <property type="entry name" value="ZnF_PMZ"/>
    <property type="match status" value="1"/>
</dbReference>
<name>A0A6P5SRS7_PRUAV</name>
<dbReference type="KEGG" id="pavi:110758765"/>
<proteinExistence type="predicted"/>
<protein>
    <submittedName>
        <fullName evidence="7">Uncharacterized protein LOC110758765</fullName>
    </submittedName>
</protein>
<reference evidence="7" key="1">
    <citation type="submission" date="2025-08" db="UniProtKB">
        <authorList>
            <consortium name="RefSeq"/>
        </authorList>
    </citation>
    <scope>IDENTIFICATION</scope>
</reference>
<keyword evidence="2 4" id="KW-0863">Zinc-finger</keyword>
<keyword evidence="6" id="KW-1185">Reference proteome</keyword>
<feature type="domain" description="SWIM-type" evidence="5">
    <location>
        <begin position="86"/>
        <end position="118"/>
    </location>
</feature>
<evidence type="ECO:0000313" key="7">
    <source>
        <dbReference type="RefSeq" id="XP_021816366.1"/>
    </source>
</evidence>
<dbReference type="GO" id="GO:0008270">
    <property type="term" value="F:zinc ion binding"/>
    <property type="evidence" value="ECO:0007669"/>
    <property type="project" value="UniProtKB-KW"/>
</dbReference>
<gene>
    <name evidence="7" type="primary">LOC110758765</name>
</gene>
<dbReference type="RefSeq" id="XP_021816366.1">
    <property type="nucleotide sequence ID" value="XM_021960674.1"/>
</dbReference>
<evidence type="ECO:0000256" key="3">
    <source>
        <dbReference type="ARBA" id="ARBA00022833"/>
    </source>
</evidence>
<evidence type="ECO:0000256" key="4">
    <source>
        <dbReference type="PROSITE-ProRule" id="PRU00325"/>
    </source>
</evidence>
<evidence type="ECO:0000259" key="5">
    <source>
        <dbReference type="PROSITE" id="PS50966"/>
    </source>
</evidence>
<dbReference type="PANTHER" id="PTHR31973:SF187">
    <property type="entry name" value="MUTATOR TRANSPOSASE MUDRA PROTEIN"/>
    <property type="match status" value="1"/>
</dbReference>
<keyword evidence="3" id="KW-0862">Zinc</keyword>
<dbReference type="Pfam" id="PF04434">
    <property type="entry name" value="SWIM"/>
    <property type="match status" value="1"/>
</dbReference>
<evidence type="ECO:0000256" key="1">
    <source>
        <dbReference type="ARBA" id="ARBA00022723"/>
    </source>
</evidence>
<keyword evidence="1" id="KW-0479">Metal-binding</keyword>
<dbReference type="PROSITE" id="PS50966">
    <property type="entry name" value="ZF_SWIM"/>
    <property type="match status" value="1"/>
</dbReference>
<dbReference type="AlphaFoldDB" id="A0A6P5SRS7"/>
<evidence type="ECO:0000313" key="6">
    <source>
        <dbReference type="Proteomes" id="UP000515124"/>
    </source>
</evidence>
<dbReference type="Proteomes" id="UP000515124">
    <property type="component" value="Unplaced"/>
</dbReference>
<dbReference type="InterPro" id="IPR006564">
    <property type="entry name" value="Znf_PMZ"/>
</dbReference>